<dbReference type="Gene3D" id="1.10.560.10">
    <property type="entry name" value="GroEL-like equatorial domain"/>
    <property type="match status" value="1"/>
</dbReference>
<dbReference type="SUPFAM" id="SSF48592">
    <property type="entry name" value="GroEL equatorial domain-like"/>
    <property type="match status" value="1"/>
</dbReference>
<dbReference type="InterPro" id="IPR027413">
    <property type="entry name" value="GROEL-like_equatorial_sf"/>
</dbReference>
<evidence type="ECO:0000256" key="1">
    <source>
        <dbReference type="ARBA" id="ARBA00008020"/>
    </source>
</evidence>
<dbReference type="InterPro" id="IPR012714">
    <property type="entry name" value="Thermosome_arc"/>
</dbReference>
<comment type="similarity">
    <text evidence="1 8">Belongs to the TCP-1 chaperonin family.</text>
</comment>
<dbReference type="InterPro" id="IPR027409">
    <property type="entry name" value="GroEL-like_apical_dom_sf"/>
</dbReference>
<evidence type="ECO:0000256" key="3">
    <source>
        <dbReference type="ARBA" id="ARBA00022840"/>
    </source>
</evidence>
<sequence length="558" mass="60790">MHYLCQAMAQQAPKSGVPVMILKEGSQRTTGVDARRSNIQAAKVIAEILATSLGPRGMDKMLIDAFGDVTITGDGATILKEMEVQHPAAKLLIEVAKAQDAEVGDGTTTVVVLAGKLLELGEELLEEGIHPTIVVDGYKKASDYALKVAEEVAKPIELTKEQLLKVVSSALSSKVVAETRDYLAGLVVEAAMQAVEQRDGKPYLDLDWIKIEKKKGKSIYETQLIRGIVLDKEVVHPGMPKRVTNAKIAILDAPLEIEKPEWTTKISVTSPDQIKAFLDQEAEILKSYVEHLASIGANVVITQKGIDEVAQHFLAKKGILAVRRVKRSDIEKLARATGAKIITSIKDARPEDLGTAGLVEERKVGEEKMVFVEDIPNPRAVTILVRGGSDRILDEVERSLQDALHVARDLFREPKIVPGGGAFEVEVARRVREYARKLPGKEQLAALKFADALEHIPTILALTAGLDPVDAIAELRRRHDNGELTAGVDVHGGKITDMAALNVWDPLIVKKQVIKSAVEAAIMILRIDDIIAAGAPKKEEKKGKKEEGEEEKGETKFD</sequence>
<accession>A4WLI8</accession>
<dbReference type="GO" id="GO:0005524">
    <property type="term" value="F:ATP binding"/>
    <property type="evidence" value="ECO:0007669"/>
    <property type="project" value="UniProtKB-KW"/>
</dbReference>
<dbReference type="InterPro" id="IPR027410">
    <property type="entry name" value="TCP-1-like_intermed_sf"/>
</dbReference>
<organism evidence="10 11">
    <name type="scientific">Pyrobaculum arsenaticum (strain DSM 13514 / JCM 11321 / PZ6)</name>
    <dbReference type="NCBI Taxonomy" id="340102"/>
    <lineage>
        <taxon>Archaea</taxon>
        <taxon>Thermoproteota</taxon>
        <taxon>Thermoprotei</taxon>
        <taxon>Thermoproteales</taxon>
        <taxon>Thermoproteaceae</taxon>
        <taxon>Pyrobaculum</taxon>
    </lineage>
</organism>
<dbReference type="InterPro" id="IPR054827">
    <property type="entry name" value="thermosome_alpha"/>
</dbReference>
<keyword evidence="2 8" id="KW-0547">Nucleotide-binding</keyword>
<dbReference type="GO" id="GO:0016887">
    <property type="term" value="F:ATP hydrolysis activity"/>
    <property type="evidence" value="ECO:0007669"/>
    <property type="project" value="InterPro"/>
</dbReference>
<dbReference type="InterPro" id="IPR017998">
    <property type="entry name" value="Chaperone_TCP-1"/>
</dbReference>
<dbReference type="PhylomeDB" id="A4WLI8"/>
<dbReference type="GO" id="GO:0005737">
    <property type="term" value="C:cytoplasm"/>
    <property type="evidence" value="ECO:0007669"/>
    <property type="project" value="UniProtKB-ARBA"/>
</dbReference>
<keyword evidence="3 8" id="KW-0067">ATP-binding</keyword>
<evidence type="ECO:0000256" key="8">
    <source>
        <dbReference type="RuleBase" id="RU004187"/>
    </source>
</evidence>
<evidence type="ECO:0000256" key="7">
    <source>
        <dbReference type="ARBA" id="ARBA00076887"/>
    </source>
</evidence>
<dbReference type="NCBIfam" id="NF041082">
    <property type="entry name" value="thermosome_alpha"/>
    <property type="match status" value="1"/>
</dbReference>
<dbReference type="Proteomes" id="UP000001567">
    <property type="component" value="Chromosome"/>
</dbReference>
<reference evidence="10 11" key="1">
    <citation type="submission" date="2007-04" db="EMBL/GenBank/DDBJ databases">
        <title>Complete sequence of Pyrobaculum arsenaticum DSM 13514.</title>
        <authorList>
            <consortium name="US DOE Joint Genome Institute"/>
            <person name="Copeland A."/>
            <person name="Lucas S."/>
            <person name="Lapidus A."/>
            <person name="Barry K."/>
            <person name="Glavina del Rio T."/>
            <person name="Dalin E."/>
            <person name="Tice H."/>
            <person name="Pitluck S."/>
            <person name="Chain P."/>
            <person name="Malfatti S."/>
            <person name="Shin M."/>
            <person name="Vergez L."/>
            <person name="Schmutz J."/>
            <person name="Larimer F."/>
            <person name="Land M."/>
            <person name="Hauser L."/>
            <person name="Kyrpides N."/>
            <person name="Mikhailova N."/>
            <person name="Cozen A.E."/>
            <person name="Fitz-Gibbon S.T."/>
            <person name="House C.H."/>
            <person name="Saltikov C."/>
            <person name="Lowe T.M."/>
            <person name="Richardson P."/>
        </authorList>
    </citation>
    <scope>NUCLEOTIDE SEQUENCE [LARGE SCALE GENOMIC DNA]</scope>
    <source>
        <strain evidence="11">ATCC 700994 / DSM 13514 / JCM 11321 / PZ6</strain>
    </source>
</reference>
<evidence type="ECO:0000256" key="6">
    <source>
        <dbReference type="ARBA" id="ARBA00076811"/>
    </source>
</evidence>
<evidence type="ECO:0000256" key="9">
    <source>
        <dbReference type="SAM" id="MobiDB-lite"/>
    </source>
</evidence>
<keyword evidence="4 8" id="KW-0143">Chaperone</keyword>
<dbReference type="InterPro" id="IPR002194">
    <property type="entry name" value="Chaperonin_TCP-1_CS"/>
</dbReference>
<feature type="region of interest" description="Disordered" evidence="9">
    <location>
        <begin position="536"/>
        <end position="558"/>
    </location>
</feature>
<dbReference type="PRINTS" id="PR00304">
    <property type="entry name" value="TCOMPLEXTCP1"/>
</dbReference>
<evidence type="ECO:0000256" key="5">
    <source>
        <dbReference type="ARBA" id="ARBA00073562"/>
    </source>
</evidence>
<dbReference type="PROSITE" id="PS00995">
    <property type="entry name" value="TCP1_3"/>
    <property type="match status" value="1"/>
</dbReference>
<name>A4WLI8_PYRAR</name>
<dbReference type="GO" id="GO:0032991">
    <property type="term" value="C:protein-containing complex"/>
    <property type="evidence" value="ECO:0007669"/>
    <property type="project" value="UniProtKB-ARBA"/>
</dbReference>
<dbReference type="CDD" id="cd03343">
    <property type="entry name" value="cpn60"/>
    <property type="match status" value="1"/>
</dbReference>
<dbReference type="NCBIfam" id="TIGR02339">
    <property type="entry name" value="thermosome_arch"/>
    <property type="match status" value="1"/>
</dbReference>
<dbReference type="SUPFAM" id="SSF54849">
    <property type="entry name" value="GroEL-intermediate domain like"/>
    <property type="match status" value="1"/>
</dbReference>
<dbReference type="Gene3D" id="3.50.7.10">
    <property type="entry name" value="GroEL"/>
    <property type="match status" value="1"/>
</dbReference>
<gene>
    <name evidence="10" type="ordered locus">Pars_1704</name>
</gene>
<proteinExistence type="inferred from homology"/>
<dbReference type="PANTHER" id="PTHR11353">
    <property type="entry name" value="CHAPERONIN"/>
    <property type="match status" value="1"/>
</dbReference>
<dbReference type="Pfam" id="PF00118">
    <property type="entry name" value="Cpn60_TCP1"/>
    <property type="match status" value="1"/>
</dbReference>
<dbReference type="GO" id="GO:0140662">
    <property type="term" value="F:ATP-dependent protein folding chaperone"/>
    <property type="evidence" value="ECO:0007669"/>
    <property type="project" value="InterPro"/>
</dbReference>
<dbReference type="GO" id="GO:0051082">
    <property type="term" value="F:unfolded protein binding"/>
    <property type="evidence" value="ECO:0007669"/>
    <property type="project" value="InterPro"/>
</dbReference>
<dbReference type="KEGG" id="pas:Pars_1704"/>
<dbReference type="Gene3D" id="3.30.260.10">
    <property type="entry name" value="TCP-1-like chaperonin intermediate domain"/>
    <property type="match status" value="1"/>
</dbReference>
<dbReference type="SUPFAM" id="SSF52029">
    <property type="entry name" value="GroEL apical domain-like"/>
    <property type="match status" value="1"/>
</dbReference>
<evidence type="ECO:0000256" key="4">
    <source>
        <dbReference type="ARBA" id="ARBA00023186"/>
    </source>
</evidence>
<dbReference type="EMBL" id="CP000660">
    <property type="protein sequence ID" value="ABP51255.1"/>
    <property type="molecule type" value="Genomic_DNA"/>
</dbReference>
<protein>
    <recommendedName>
        <fullName evidence="5">Thermosome subunit beta</fullName>
    </recommendedName>
    <alternativeName>
        <fullName evidence="6">Chaperonin subunit beta</fullName>
    </alternativeName>
    <alternativeName>
        <fullName evidence="7">Thermosome subunit 2</fullName>
    </alternativeName>
</protein>
<evidence type="ECO:0000313" key="10">
    <source>
        <dbReference type="EMBL" id="ABP51255.1"/>
    </source>
</evidence>
<dbReference type="STRING" id="340102.Pars_1704"/>
<evidence type="ECO:0000313" key="11">
    <source>
        <dbReference type="Proteomes" id="UP000001567"/>
    </source>
</evidence>
<dbReference type="NCBIfam" id="NF041083">
    <property type="entry name" value="thermosome_beta"/>
    <property type="match status" value="1"/>
</dbReference>
<dbReference type="InterPro" id="IPR002423">
    <property type="entry name" value="Cpn60/GroEL/TCP-1"/>
</dbReference>
<dbReference type="InterPro" id="IPR053374">
    <property type="entry name" value="TCP-1_chaperonin"/>
</dbReference>
<evidence type="ECO:0000256" key="2">
    <source>
        <dbReference type="ARBA" id="ARBA00022741"/>
    </source>
</evidence>
<dbReference type="HOGENOM" id="CLU_008891_7_3_2"/>
<dbReference type="AlphaFoldDB" id="A4WLI8"/>
<dbReference type="FunFam" id="1.10.560.10:FF:000017">
    <property type="entry name" value="T-complex protein 1 subunit eta"/>
    <property type="match status" value="1"/>
</dbReference>